<dbReference type="SUPFAM" id="SSF52317">
    <property type="entry name" value="Class I glutamine amidotransferase-like"/>
    <property type="match status" value="1"/>
</dbReference>
<dbReference type="PANTHER" id="PTHR42695">
    <property type="entry name" value="GLUTAMINE AMIDOTRANSFERASE YLR126C-RELATED"/>
    <property type="match status" value="1"/>
</dbReference>
<gene>
    <name evidence="2" type="ORF">LHA26_07650</name>
</gene>
<evidence type="ECO:0000313" key="3">
    <source>
        <dbReference type="Proteomes" id="UP001056937"/>
    </source>
</evidence>
<protein>
    <submittedName>
        <fullName evidence="2">Glutamine amidotransferase</fullName>
    </submittedName>
</protein>
<evidence type="ECO:0000259" key="1">
    <source>
        <dbReference type="Pfam" id="PF00117"/>
    </source>
</evidence>
<reference evidence="2" key="1">
    <citation type="journal article" date="2022" name="Toxins">
        <title>Genomic Analysis of Sphingopyxis sp. USTB-05 for Biodegrading Cyanobacterial Hepatotoxins.</title>
        <authorList>
            <person name="Liu C."/>
            <person name="Xu Q."/>
            <person name="Zhao Z."/>
            <person name="Zhang H."/>
            <person name="Liu X."/>
            <person name="Yin C."/>
            <person name="Liu Y."/>
            <person name="Yan H."/>
        </authorList>
    </citation>
    <scope>NUCLEOTIDE SEQUENCE</scope>
    <source>
        <strain evidence="2">NBD5</strain>
    </source>
</reference>
<dbReference type="InterPro" id="IPR029062">
    <property type="entry name" value="Class_I_gatase-like"/>
</dbReference>
<dbReference type="PANTHER" id="PTHR42695:SF5">
    <property type="entry name" value="GLUTAMINE AMIDOTRANSFERASE YLR126C-RELATED"/>
    <property type="match status" value="1"/>
</dbReference>
<sequence>MSGSTGGDAPRGEALALRFLGFEDLGGFAPVLATAGYAVRYRDVGGDGPLLPDPLAPALVIVLGGPIGVYEADAYPVLDEVLAALRPRLAARRPLLGLCLGAQLIAAALGAEVAPMGAKEIGFAPLDLTPAGRASPLRHLAETPMLHWHGDMFAIPEGAVRLAATPACANQAFALGPAILGLQFHPEILCGAAFERWLIGHAAELAAAGIDPRRLRAEAARHGAGLRVAGDAMLAEWLAALPA</sequence>
<accession>A0ABY4XBF8</accession>
<keyword evidence="3" id="KW-1185">Reference proteome</keyword>
<feature type="domain" description="Glutamine amidotransferase" evidence="1">
    <location>
        <begin position="56"/>
        <end position="191"/>
    </location>
</feature>
<dbReference type="EMBL" id="CP084930">
    <property type="protein sequence ID" value="USI74312.1"/>
    <property type="molecule type" value="Genomic_DNA"/>
</dbReference>
<dbReference type="NCBIfam" id="NF005458">
    <property type="entry name" value="PRK07053.1"/>
    <property type="match status" value="1"/>
</dbReference>
<dbReference type="CDD" id="cd01741">
    <property type="entry name" value="GATase1_1"/>
    <property type="match status" value="1"/>
</dbReference>
<dbReference type="InterPro" id="IPR044992">
    <property type="entry name" value="ChyE-like"/>
</dbReference>
<dbReference type="InterPro" id="IPR017926">
    <property type="entry name" value="GATASE"/>
</dbReference>
<dbReference type="RefSeq" id="WP_252168115.1">
    <property type="nucleotide sequence ID" value="NZ_CP084930.1"/>
</dbReference>
<keyword evidence="2" id="KW-0315">Glutamine amidotransferase</keyword>
<evidence type="ECO:0000313" key="2">
    <source>
        <dbReference type="EMBL" id="USI74312.1"/>
    </source>
</evidence>
<proteinExistence type="predicted"/>
<name>A0ABY4XBF8_9SPHN</name>
<dbReference type="Proteomes" id="UP001056937">
    <property type="component" value="Chromosome 1"/>
</dbReference>
<dbReference type="PROSITE" id="PS51273">
    <property type="entry name" value="GATASE_TYPE_1"/>
    <property type="match status" value="1"/>
</dbReference>
<organism evidence="2 3">
    <name type="scientific">Sphingomonas morindae</name>
    <dbReference type="NCBI Taxonomy" id="1541170"/>
    <lineage>
        <taxon>Bacteria</taxon>
        <taxon>Pseudomonadati</taxon>
        <taxon>Pseudomonadota</taxon>
        <taxon>Alphaproteobacteria</taxon>
        <taxon>Sphingomonadales</taxon>
        <taxon>Sphingomonadaceae</taxon>
        <taxon>Sphingomonas</taxon>
    </lineage>
</organism>
<dbReference type="Gene3D" id="3.40.50.880">
    <property type="match status" value="1"/>
</dbReference>
<dbReference type="Pfam" id="PF00117">
    <property type="entry name" value="GATase"/>
    <property type="match status" value="1"/>
</dbReference>